<dbReference type="AlphaFoldDB" id="A0A1B1DTL7"/>
<keyword evidence="3" id="KW-1185">Reference proteome</keyword>
<evidence type="ECO:0000313" key="2">
    <source>
        <dbReference type="EMBL" id="ANQ06128.1"/>
    </source>
</evidence>
<dbReference type="GeneID" id="30907264"/>
<sequence length="524" mass="61485">MINKVVWLVAHLYLCAAYITDVNEDFRPTKLHEGDRHSSHPPVLIECFSSNCKEGSRSRHVSEGLTKIREEFFSESDQRNEDGGKGSFVTTHAKDEQEMCDGKWGLQKNQLIMPNGDGVDSSVLSRGNKTYYEKMLMHLFSLAILLYSNKSYLEKMASQLPQEHYLCYKDLQQNMNRIYENNFTQMYEEFFHLEEKEKLIEQRGIEKYYYAFNRMVYTLQFFLYEILQKEDALHRSFESLPVEYGLQRNELVDTVTKSTPSHMDDIYFKTYKFFDSMCSCLDLSSSFNFTYVGKKMPKNLNEEGSFHRKIPLEMKKINEYITNTHNNIVEYIKDLSSYFKKFFDYAAGENLFCEPVLYCYSLFLDYYLSTMDQLMVYLNLHLKHPINKESQESLSHIYKEIKTHADNLGCTMRSFFFKKNIKSDPELSIISFFTDSNFRHRLVDKYNNEKYANFISLMLSILGYLRVLVASITSLVTLQTVYALLVDTENGDIKYVDAVKALSYLTKYISHSSSLFAAVRKEKN</sequence>
<evidence type="ECO:0008006" key="4">
    <source>
        <dbReference type="Google" id="ProtNLM"/>
    </source>
</evidence>
<evidence type="ECO:0000313" key="3">
    <source>
        <dbReference type="Proteomes" id="UP000092716"/>
    </source>
</evidence>
<gene>
    <name evidence="2" type="ORF">PCOAH_00005410</name>
</gene>
<feature type="chain" id="PRO_5008521193" description="Erythrocyte vesicle protein 1" evidence="1">
    <location>
        <begin position="18"/>
        <end position="524"/>
    </location>
</feature>
<keyword evidence="1" id="KW-0732">Signal</keyword>
<proteinExistence type="predicted"/>
<dbReference type="OrthoDB" id="386326at2759"/>
<dbReference type="Proteomes" id="UP000092716">
    <property type="component" value="Chromosome 3"/>
</dbReference>
<organism evidence="2 3">
    <name type="scientific">Plasmodium coatneyi</name>
    <dbReference type="NCBI Taxonomy" id="208452"/>
    <lineage>
        <taxon>Eukaryota</taxon>
        <taxon>Sar</taxon>
        <taxon>Alveolata</taxon>
        <taxon>Apicomplexa</taxon>
        <taxon>Aconoidasida</taxon>
        <taxon>Haemosporida</taxon>
        <taxon>Plasmodiidae</taxon>
        <taxon>Plasmodium</taxon>
    </lineage>
</organism>
<name>A0A1B1DTL7_9APIC</name>
<accession>A0A1B1DTL7</accession>
<dbReference type="VEuPathDB" id="PlasmoDB:PCOAH_00005410"/>
<dbReference type="RefSeq" id="XP_019912823.1">
    <property type="nucleotide sequence ID" value="XM_020057352.1"/>
</dbReference>
<evidence type="ECO:0000256" key="1">
    <source>
        <dbReference type="SAM" id="SignalP"/>
    </source>
</evidence>
<protein>
    <recommendedName>
        <fullName evidence="4">Erythrocyte vesicle protein 1</fullName>
    </recommendedName>
</protein>
<feature type="signal peptide" evidence="1">
    <location>
        <begin position="1"/>
        <end position="17"/>
    </location>
</feature>
<reference evidence="3" key="1">
    <citation type="submission" date="2016-06" db="EMBL/GenBank/DDBJ databases">
        <title>First high quality genome sequence of Plasmodium coatneyi using continuous long reads from single molecule, real-time sequencing.</title>
        <authorList>
            <person name="Chien J.-T."/>
            <person name="Pakala S.B."/>
            <person name="Geraldo J.A."/>
            <person name="Lapp S.A."/>
            <person name="Barnwell J.W."/>
            <person name="Kissinger J.C."/>
            <person name="Galinski M.R."/>
            <person name="Humphrey J.C."/>
        </authorList>
    </citation>
    <scope>NUCLEOTIDE SEQUENCE [LARGE SCALE GENOMIC DNA]</scope>
    <source>
        <strain evidence="3">Hackeri</strain>
    </source>
</reference>
<dbReference type="KEGG" id="pcot:PCOAH_00005410"/>
<dbReference type="EMBL" id="CP016241">
    <property type="protein sequence ID" value="ANQ06128.1"/>
    <property type="molecule type" value="Genomic_DNA"/>
</dbReference>